<dbReference type="InterPro" id="IPR001610">
    <property type="entry name" value="PAC"/>
</dbReference>
<dbReference type="PROSITE" id="PS50113">
    <property type="entry name" value="PAC"/>
    <property type="match status" value="1"/>
</dbReference>
<dbReference type="Gene3D" id="3.30.450.20">
    <property type="entry name" value="PAS domain"/>
    <property type="match status" value="2"/>
</dbReference>
<dbReference type="AlphaFoldDB" id="A0A327WK21"/>
<organism evidence="4 5">
    <name type="scientific">Larkinella arboricola</name>
    <dbReference type="NCBI Taxonomy" id="643671"/>
    <lineage>
        <taxon>Bacteria</taxon>
        <taxon>Pseudomonadati</taxon>
        <taxon>Bacteroidota</taxon>
        <taxon>Cytophagia</taxon>
        <taxon>Cytophagales</taxon>
        <taxon>Spirosomataceae</taxon>
        <taxon>Larkinella</taxon>
    </lineage>
</organism>
<evidence type="ECO:0000259" key="2">
    <source>
        <dbReference type="PROSITE" id="PS50112"/>
    </source>
</evidence>
<dbReference type="Proteomes" id="UP000248790">
    <property type="component" value="Unassembled WGS sequence"/>
</dbReference>
<sequence length="640" mass="72100">MVKLIDTWFDRSRQGVAFLKPVRNSRKKNTDFRFGLVNTAFAQIFRQTVDELTGRLLSELVSTDQMDRVFQPLIAVLETGKPQQFEECYRYNNQDVWLHLSLSSIDGQVLAEIEDVTPQKNADQQLQRRLAMESIVSTFSSRLLTLEDSELKACITDALAQIGAFTGADRAAIFSYSEDQQRGSCTHEWCAPGIRSSSYKFQNLPTTLFAWLNQQLGKQQVIQLNTESMPPEAAHEKSIFDSIAVRSLIVVPMIRDGDPQGFIGFYAIDRPKAWDEKDVYLLKTFSALIINAQYRQQQQAAIRRANQRLAGLRTIDQALLSPYSAGQSPLLTALQHINALVPCERLTIFRINEESDQATAEYRLAEGVLEVNPNLTFSAHYLTDRLPLASQVLYIPDLKAHKLDFPSELNPFEQGFRSMIIIPLYRQHECMGAFTLLSTVPDFFTEEHRQIAQEVASQLAFVLNQQQQDQELKQQNEDLERRVEARTREIGQLSALHQAILEHAGQAILSTDIHGVIQTANPAAEKLIGYRTDELIGRIPGFYQGVADQPLPIITFQGPTSGYRPSAVFDAALANQSYWHLECIIIGKDGRQVPILLVISSLKDFRGALIGYVGIVTDISALKAAEIQLRNLNQRFELAT</sequence>
<feature type="coiled-coil region" evidence="1">
    <location>
        <begin position="462"/>
        <end position="496"/>
    </location>
</feature>
<feature type="domain" description="PAS" evidence="2">
    <location>
        <begin position="493"/>
        <end position="538"/>
    </location>
</feature>
<reference evidence="4 5" key="1">
    <citation type="submission" date="2018-06" db="EMBL/GenBank/DDBJ databases">
        <title>Genomic Encyclopedia of Archaeal and Bacterial Type Strains, Phase II (KMG-II): from individual species to whole genera.</title>
        <authorList>
            <person name="Goeker M."/>
        </authorList>
    </citation>
    <scope>NUCLEOTIDE SEQUENCE [LARGE SCALE GENOMIC DNA]</scope>
    <source>
        <strain evidence="4 5">DSM 21851</strain>
    </source>
</reference>
<dbReference type="PROSITE" id="PS50112">
    <property type="entry name" value="PAS"/>
    <property type="match status" value="1"/>
</dbReference>
<evidence type="ECO:0000313" key="5">
    <source>
        <dbReference type="Proteomes" id="UP000248790"/>
    </source>
</evidence>
<dbReference type="PANTHER" id="PTHR44757">
    <property type="entry name" value="DIGUANYLATE CYCLASE DGCP"/>
    <property type="match status" value="1"/>
</dbReference>
<evidence type="ECO:0000259" key="3">
    <source>
        <dbReference type="PROSITE" id="PS50113"/>
    </source>
</evidence>
<dbReference type="InterPro" id="IPR000014">
    <property type="entry name" value="PAS"/>
</dbReference>
<name>A0A327WK21_LARAB</name>
<keyword evidence="1" id="KW-0175">Coiled coil</keyword>
<dbReference type="SMART" id="SM00091">
    <property type="entry name" value="PAS"/>
    <property type="match status" value="2"/>
</dbReference>
<gene>
    <name evidence="4" type="ORF">LX87_05411</name>
</gene>
<protein>
    <submittedName>
        <fullName evidence="4">PAS domain S-box-containing protein</fullName>
    </submittedName>
</protein>
<dbReference type="OrthoDB" id="9808408at2"/>
<dbReference type="SMART" id="SM00065">
    <property type="entry name" value="GAF"/>
    <property type="match status" value="2"/>
</dbReference>
<dbReference type="Gene3D" id="3.30.450.40">
    <property type="match status" value="2"/>
</dbReference>
<dbReference type="InterPro" id="IPR029016">
    <property type="entry name" value="GAF-like_dom_sf"/>
</dbReference>
<dbReference type="InterPro" id="IPR003018">
    <property type="entry name" value="GAF"/>
</dbReference>
<dbReference type="CDD" id="cd00130">
    <property type="entry name" value="PAS"/>
    <property type="match status" value="2"/>
</dbReference>
<dbReference type="SUPFAM" id="SSF55785">
    <property type="entry name" value="PYP-like sensor domain (PAS domain)"/>
    <property type="match status" value="2"/>
</dbReference>
<accession>A0A327WK21</accession>
<proteinExistence type="predicted"/>
<comment type="caution">
    <text evidence="4">The sequence shown here is derived from an EMBL/GenBank/DDBJ whole genome shotgun (WGS) entry which is preliminary data.</text>
</comment>
<dbReference type="RefSeq" id="WP_111631415.1">
    <property type="nucleotide sequence ID" value="NZ_QLMC01000011.1"/>
</dbReference>
<dbReference type="Pfam" id="PF01590">
    <property type="entry name" value="GAF"/>
    <property type="match status" value="2"/>
</dbReference>
<dbReference type="SUPFAM" id="SSF55781">
    <property type="entry name" value="GAF domain-like"/>
    <property type="match status" value="2"/>
</dbReference>
<dbReference type="InterPro" id="IPR035965">
    <property type="entry name" value="PAS-like_dom_sf"/>
</dbReference>
<keyword evidence="5" id="KW-1185">Reference proteome</keyword>
<dbReference type="PANTHER" id="PTHR44757:SF2">
    <property type="entry name" value="BIOFILM ARCHITECTURE MAINTENANCE PROTEIN MBAA"/>
    <property type="match status" value="1"/>
</dbReference>
<dbReference type="EMBL" id="QLMC01000011">
    <property type="protein sequence ID" value="RAJ90867.1"/>
    <property type="molecule type" value="Genomic_DNA"/>
</dbReference>
<dbReference type="InterPro" id="IPR052155">
    <property type="entry name" value="Biofilm_reg_signaling"/>
</dbReference>
<dbReference type="Pfam" id="PF08448">
    <property type="entry name" value="PAS_4"/>
    <property type="match status" value="1"/>
</dbReference>
<feature type="domain" description="PAC" evidence="3">
    <location>
        <begin position="579"/>
        <end position="631"/>
    </location>
</feature>
<dbReference type="Pfam" id="PF13426">
    <property type="entry name" value="PAS_9"/>
    <property type="match status" value="1"/>
</dbReference>
<dbReference type="InterPro" id="IPR000700">
    <property type="entry name" value="PAS-assoc_C"/>
</dbReference>
<dbReference type="SMART" id="SM00086">
    <property type="entry name" value="PAC"/>
    <property type="match status" value="1"/>
</dbReference>
<evidence type="ECO:0000256" key="1">
    <source>
        <dbReference type="SAM" id="Coils"/>
    </source>
</evidence>
<dbReference type="InterPro" id="IPR013656">
    <property type="entry name" value="PAS_4"/>
</dbReference>
<evidence type="ECO:0000313" key="4">
    <source>
        <dbReference type="EMBL" id="RAJ90867.1"/>
    </source>
</evidence>
<dbReference type="NCBIfam" id="TIGR00229">
    <property type="entry name" value="sensory_box"/>
    <property type="match status" value="2"/>
</dbReference>